<dbReference type="InterPro" id="IPR058647">
    <property type="entry name" value="BSH_CzcB-like"/>
</dbReference>
<dbReference type="Proteomes" id="UP000189632">
    <property type="component" value="Chromosome"/>
</dbReference>
<evidence type="ECO:0000313" key="6">
    <source>
        <dbReference type="Proteomes" id="UP000189632"/>
    </source>
</evidence>
<dbReference type="PANTHER" id="PTHR32347">
    <property type="entry name" value="EFFLUX SYSTEM COMPONENT YKNX-RELATED"/>
    <property type="match status" value="1"/>
</dbReference>
<evidence type="ECO:0000259" key="3">
    <source>
        <dbReference type="Pfam" id="PF25973"/>
    </source>
</evidence>
<accession>A0A1U9MJX2</accession>
<dbReference type="PANTHER" id="PTHR32347:SF14">
    <property type="entry name" value="EFFLUX SYSTEM COMPONENT YKNX-RELATED"/>
    <property type="match status" value="1"/>
</dbReference>
<dbReference type="Pfam" id="PF25990">
    <property type="entry name" value="Beta-barrel_YknX"/>
    <property type="match status" value="1"/>
</dbReference>
<reference evidence="5 6" key="1">
    <citation type="submission" date="2016-11" db="EMBL/GenBank/DDBJ databases">
        <title>Comparative genomics of Bartonella apis.</title>
        <authorList>
            <person name="Engel P."/>
        </authorList>
    </citation>
    <scope>NUCLEOTIDE SEQUENCE [LARGE SCALE GENOMIC DNA]</scope>
    <source>
        <strain evidence="5 6">BBC0122</strain>
    </source>
</reference>
<keyword evidence="2" id="KW-0175">Coiled coil</keyword>
<gene>
    <name evidence="5" type="ORF">BBC0122_018540</name>
</gene>
<evidence type="ECO:0000256" key="1">
    <source>
        <dbReference type="ARBA" id="ARBA00004196"/>
    </source>
</evidence>
<dbReference type="RefSeq" id="WP_077993367.1">
    <property type="nucleotide sequence ID" value="NZ_CAXUOT020000003.1"/>
</dbReference>
<proteinExistence type="predicted"/>
<feature type="domain" description="CzcB-like barrel-sandwich hybrid" evidence="3">
    <location>
        <begin position="85"/>
        <end position="286"/>
    </location>
</feature>
<dbReference type="AlphaFoldDB" id="A0A1U9MJX2"/>
<dbReference type="Gene3D" id="2.40.30.170">
    <property type="match status" value="1"/>
</dbReference>
<sequence>MTDKTTLSKLFKNSKRARIYALCLGGIAIILLSGAVYKATTSQGLPDNNSMPFPPNQPMGQLMVGQIDQQLRISGTIEPATVISLLAPFEGVISETKIKIGDTVTKGQKIAVLDTSMIDESLRLAQSAFIKSKIELDKLKAWETSPDMQRAKRTLEEANNASSKADKDLAENKGLYEKGIIPRNEYETSVQEQLTRHNAVKAAEVDLEATRKQGSDEQLQMAVLEYENAKSRFDAAQNDRNQYILYAPIDGIVINPPIGASASESPKVIETGTSVQKGTTIFNIADVNSFVVAGDVDEIDINNVQNGQAVTIQSDALPGMVLNGTIIRVSSESVQGAGYGQAPKFKVRAEFKIEDEKDRSCVKLGMSARMEIQLKPVYQAIIAPINAVIDPDAQPKLRVKRDGKIITVNVVLGNTTKDGVEIKDGVQPTDEIIKITK</sequence>
<evidence type="ECO:0000313" key="5">
    <source>
        <dbReference type="EMBL" id="AQT47951.1"/>
    </source>
</evidence>
<protein>
    <submittedName>
        <fullName evidence="5">Multidrug efflux pump subunit AcrA (Membrane-fusion protein)</fullName>
    </submittedName>
</protein>
<feature type="domain" description="YknX-like beta-barrel" evidence="4">
    <location>
        <begin position="290"/>
        <end position="372"/>
    </location>
</feature>
<dbReference type="EMBL" id="CP015625">
    <property type="protein sequence ID" value="AQT47951.1"/>
    <property type="molecule type" value="Genomic_DNA"/>
</dbReference>
<dbReference type="SUPFAM" id="SSF111369">
    <property type="entry name" value="HlyD-like secretion proteins"/>
    <property type="match status" value="1"/>
</dbReference>
<organism evidence="5 6">
    <name type="scientific">Bartonella choladocola</name>
    <dbReference type="NCBI Taxonomy" id="2750995"/>
    <lineage>
        <taxon>Bacteria</taxon>
        <taxon>Pseudomonadati</taxon>
        <taxon>Pseudomonadota</taxon>
        <taxon>Alphaproteobacteria</taxon>
        <taxon>Hyphomicrobiales</taxon>
        <taxon>Bartonellaceae</taxon>
        <taxon>Bartonella</taxon>
    </lineage>
</organism>
<dbReference type="Gene3D" id="2.40.50.100">
    <property type="match status" value="1"/>
</dbReference>
<comment type="subcellular location">
    <subcellularLocation>
        <location evidence="1">Cell envelope</location>
    </subcellularLocation>
</comment>
<dbReference type="Pfam" id="PF25973">
    <property type="entry name" value="BSH_CzcB"/>
    <property type="match status" value="1"/>
</dbReference>
<name>A0A1U9MJX2_9HYPH</name>
<evidence type="ECO:0000256" key="2">
    <source>
        <dbReference type="ARBA" id="ARBA00023054"/>
    </source>
</evidence>
<dbReference type="KEGG" id="bapi:BBC0122_018540"/>
<dbReference type="InterPro" id="IPR058636">
    <property type="entry name" value="Beta-barrel_YknX"/>
</dbReference>
<dbReference type="GO" id="GO:0030313">
    <property type="term" value="C:cell envelope"/>
    <property type="evidence" value="ECO:0007669"/>
    <property type="project" value="UniProtKB-SubCell"/>
</dbReference>
<evidence type="ECO:0000259" key="4">
    <source>
        <dbReference type="Pfam" id="PF25990"/>
    </source>
</evidence>
<dbReference type="OrthoDB" id="9806939at2"/>
<dbReference type="InterPro" id="IPR050465">
    <property type="entry name" value="UPF0194_transport"/>
</dbReference>
<keyword evidence="6" id="KW-1185">Reference proteome</keyword>